<evidence type="ECO:0000259" key="4">
    <source>
        <dbReference type="Pfam" id="PF13977"/>
    </source>
</evidence>
<feature type="domain" description="BetI-type transcriptional repressor C-terminal" evidence="4">
    <location>
        <begin position="107"/>
        <end position="209"/>
    </location>
</feature>
<dbReference type="Proteomes" id="UP000887023">
    <property type="component" value="Chromosome"/>
</dbReference>
<dbReference type="PANTHER" id="PTHR30055:SF234">
    <property type="entry name" value="HTH-TYPE TRANSCRIPTIONAL REGULATOR BETI"/>
    <property type="match status" value="1"/>
</dbReference>
<gene>
    <name evidence="5" type="ORF">KV203_10890</name>
</gene>
<evidence type="ECO:0000256" key="2">
    <source>
        <dbReference type="ARBA" id="ARBA00023125"/>
    </source>
</evidence>
<dbReference type="RefSeq" id="WP_066473778.1">
    <property type="nucleotide sequence ID" value="NZ_CBCRUZ010000023.1"/>
</dbReference>
<protein>
    <submittedName>
        <fullName evidence="5">TetR/AcrR family transcriptional regulator helix-turn-helix transcriptional regulator</fullName>
    </submittedName>
</protein>
<keyword evidence="3" id="KW-0804">Transcription</keyword>
<proteinExistence type="predicted"/>
<dbReference type="SUPFAM" id="SSF48498">
    <property type="entry name" value="Tetracyclin repressor-like, C-terminal domain"/>
    <property type="match status" value="1"/>
</dbReference>
<name>A0ABX8S3U5_9ACTN</name>
<dbReference type="SUPFAM" id="SSF46689">
    <property type="entry name" value="Homeodomain-like"/>
    <property type="match status" value="1"/>
</dbReference>
<keyword evidence="1" id="KW-0805">Transcription regulation</keyword>
<keyword evidence="6" id="KW-1185">Reference proteome</keyword>
<keyword evidence="2" id="KW-0238">DNA-binding</keyword>
<sequence length="447" mass="48791">MANPARSDDSNSSRARLIAAGRAALVDANEALLVSGLTIDQVTKRARVSPQTFHNIYPGRSSAQVLGGKEAFIAELLGSLHVNSIANWRPGLEEVIADRMAAANGDPREAIRGICRWNFEHTLRDPGTQLRFVACATARDNPRAAASINAGYNERKELTSEAVTHLLRSWGANLRQPFTVDLLSLALRALLEGLVLRARFDPAAVPPTLYGDIVLGMIGSVVDVEGRHEHVDDAMEPVATAAMRHFVDEQPIPDDPEQVIIDAARLEFAGRGYFRTERSHIAVRAGIDPDTLRRLFPTNVDIVVAALTPAFESLRKRVSTGVRLQQPATQILNQYGRRLAELIISERPFFDAMALLIALHTAQGQVDTTRIRDELNFSSLISEVIAAEQKRGKIIDTVPAGEIAATYTNNVLFRGMARRTESADEIVATVDRIVLHGALVTDPAVVS</sequence>
<dbReference type="InterPro" id="IPR009057">
    <property type="entry name" value="Homeodomain-like_sf"/>
</dbReference>
<accession>A0ABX8S3U5</accession>
<evidence type="ECO:0000313" key="5">
    <source>
        <dbReference type="EMBL" id="QXQ12490.1"/>
    </source>
</evidence>
<dbReference type="InterPro" id="IPR039538">
    <property type="entry name" value="BetI_C"/>
</dbReference>
<dbReference type="InterPro" id="IPR036271">
    <property type="entry name" value="Tet_transcr_reg_TetR-rel_C_sf"/>
</dbReference>
<evidence type="ECO:0000313" key="6">
    <source>
        <dbReference type="Proteomes" id="UP000887023"/>
    </source>
</evidence>
<organism evidence="5 6">
    <name type="scientific">Skermania pinensis</name>
    <dbReference type="NCBI Taxonomy" id="39122"/>
    <lineage>
        <taxon>Bacteria</taxon>
        <taxon>Bacillati</taxon>
        <taxon>Actinomycetota</taxon>
        <taxon>Actinomycetes</taxon>
        <taxon>Mycobacteriales</taxon>
        <taxon>Gordoniaceae</taxon>
        <taxon>Skermania</taxon>
    </lineage>
</organism>
<dbReference type="EMBL" id="CP079105">
    <property type="protein sequence ID" value="QXQ12490.1"/>
    <property type="molecule type" value="Genomic_DNA"/>
</dbReference>
<dbReference type="Gene3D" id="1.10.357.10">
    <property type="entry name" value="Tetracycline Repressor, domain 2"/>
    <property type="match status" value="2"/>
</dbReference>
<evidence type="ECO:0000256" key="1">
    <source>
        <dbReference type="ARBA" id="ARBA00023015"/>
    </source>
</evidence>
<evidence type="ECO:0000256" key="3">
    <source>
        <dbReference type="ARBA" id="ARBA00023163"/>
    </source>
</evidence>
<dbReference type="PANTHER" id="PTHR30055">
    <property type="entry name" value="HTH-TYPE TRANSCRIPTIONAL REGULATOR RUTR"/>
    <property type="match status" value="1"/>
</dbReference>
<reference evidence="5" key="1">
    <citation type="submission" date="2021-07" db="EMBL/GenBank/DDBJ databases">
        <title>Candidatus Kaistella beijingensis sp. nov. isolated from a municipal wastewater treatment plant is involved in sludge foaming.</title>
        <authorList>
            <person name="Song Y."/>
            <person name="Liu S.-J."/>
        </authorList>
    </citation>
    <scope>NUCLEOTIDE SEQUENCE</scope>
    <source>
        <strain evidence="5">DSM 43998</strain>
    </source>
</reference>
<dbReference type="Pfam" id="PF13977">
    <property type="entry name" value="TetR_C_6"/>
    <property type="match status" value="1"/>
</dbReference>
<dbReference type="InterPro" id="IPR050109">
    <property type="entry name" value="HTH-type_TetR-like_transc_reg"/>
</dbReference>